<reference evidence="1" key="1">
    <citation type="journal article" date="2015" name="Nature">
        <title>Complex archaea that bridge the gap between prokaryotes and eukaryotes.</title>
        <authorList>
            <person name="Spang A."/>
            <person name="Saw J.H."/>
            <person name="Jorgensen S.L."/>
            <person name="Zaremba-Niedzwiedzka K."/>
            <person name="Martijn J."/>
            <person name="Lind A.E."/>
            <person name="van Eijk R."/>
            <person name="Schleper C."/>
            <person name="Guy L."/>
            <person name="Ettema T.J."/>
        </authorList>
    </citation>
    <scope>NUCLEOTIDE SEQUENCE</scope>
</reference>
<proteinExistence type="predicted"/>
<protein>
    <recommendedName>
        <fullName evidence="2">Radical SAM core domain-containing protein</fullName>
    </recommendedName>
</protein>
<feature type="non-terminal residue" evidence="1">
    <location>
        <position position="250"/>
    </location>
</feature>
<dbReference type="AlphaFoldDB" id="A0A0F8ZNL0"/>
<evidence type="ECO:0000313" key="1">
    <source>
        <dbReference type="EMBL" id="KKK87590.1"/>
    </source>
</evidence>
<evidence type="ECO:0008006" key="2">
    <source>
        <dbReference type="Google" id="ProtNLM"/>
    </source>
</evidence>
<sequence length="250" mass="27850">MTEKRIITKDDIFLKARMLSEGVRVNIKKKSETGNTFRPVVLNGCDLVIMLLPNPYSRLEVTINGDIVTISDMGKILALGELEVRRLWRDENMSDGIPVERVYSQSASSTSIINIIINFRCYNYDTGQGCKYCGLFASPINKSPPPSIAPKITALQVEMAIIAVHNGWRGTIVLSGGALPPSQQGQLTEKIERVMSQFRESLDEKILSQLHIGANVYPPDDLDTMQLWKDLGVNAAEFDLEVMDPAYFKA</sequence>
<dbReference type="NCBIfam" id="NF045502">
    <property type="entry name" value="variant_rSAM"/>
    <property type="match status" value="1"/>
</dbReference>
<accession>A0A0F8ZNL0</accession>
<organism evidence="1">
    <name type="scientific">marine sediment metagenome</name>
    <dbReference type="NCBI Taxonomy" id="412755"/>
    <lineage>
        <taxon>unclassified sequences</taxon>
        <taxon>metagenomes</taxon>
        <taxon>ecological metagenomes</taxon>
    </lineage>
</organism>
<comment type="caution">
    <text evidence="1">The sequence shown here is derived from an EMBL/GenBank/DDBJ whole genome shotgun (WGS) entry which is preliminary data.</text>
</comment>
<dbReference type="EMBL" id="LAZR01050329">
    <property type="protein sequence ID" value="KKK87590.1"/>
    <property type="molecule type" value="Genomic_DNA"/>
</dbReference>
<gene>
    <name evidence="1" type="ORF">LCGC14_2751710</name>
</gene>
<name>A0A0F8ZNL0_9ZZZZ</name>